<comment type="caution">
    <text evidence="8">The sequence shown here is derived from an EMBL/GenBank/DDBJ whole genome shotgun (WGS) entry which is preliminary data.</text>
</comment>
<dbReference type="SUPFAM" id="SSF48371">
    <property type="entry name" value="ARM repeat"/>
    <property type="match status" value="1"/>
</dbReference>
<dbReference type="InterPro" id="IPR011989">
    <property type="entry name" value="ARM-like"/>
</dbReference>
<evidence type="ECO:0000313" key="9">
    <source>
        <dbReference type="Proteomes" id="UP000794436"/>
    </source>
</evidence>
<organism evidence="8 9">
    <name type="scientific">Pythium oligandrum</name>
    <name type="common">Mycoparasitic fungus</name>
    <dbReference type="NCBI Taxonomy" id="41045"/>
    <lineage>
        <taxon>Eukaryota</taxon>
        <taxon>Sar</taxon>
        <taxon>Stramenopiles</taxon>
        <taxon>Oomycota</taxon>
        <taxon>Peronosporomycetes</taxon>
        <taxon>Pythiales</taxon>
        <taxon>Pythiaceae</taxon>
        <taxon>Pythium</taxon>
    </lineage>
</organism>
<comment type="similarity">
    <text evidence="3">Belongs to the IPI1/TEX10 family.</text>
</comment>
<sequence length="902" mass="99874">MAKATKATKAKKKPADFKRPKRKVGRKAPQAANVTSVAVSSRRINMLEQSVLQDKGDAVTHRHLTLQDLLQQIGHYNAHVRQRALQGLRELAQTHTSNVLANVSVVLERFLRTFVDEEAIVREAAINAWKVLIPVMLEGKSLKPFAKLITMYFCSGLTHLQIGIRQDTLKAISVVLETVPELISVDAGLEQLGRLIENFRDLIAATSSQGIKVTNSYDLLNMTSSKSKKQTEDATGASSGSAGSGKKKNKANASALALRFAALNVLHKLLQSIGFSDRESDETKKTSHKIVRNSQRMASLASTRVLLLYKTPTLVVGNQSERLRSIGFWQVKSRTLLKPLYDLWLECLESDTIETLTEEYVESMQRIVESATVILAVNVASLSSQEADAELLHATKKIQEQFMMRFPMFPSNNLAANGEAYLSRWYGINVAIAKFACVVLRWPQKTRPASMQGLEGRIASFVTATLSKYTASDELRALSGTHVIVRALLDVLTRVLASTSTPEEREVLLAIFTAFYVKCSPRSMTFRICTAFVIDRLADLRRWPSWPLILQWLTCFGEFLGHLDTSHMELGRQCLFTMISVVKQLPAELASGEAVESVLRNLEQFFNLNDTQDASTTFRFDQLSSTDQLEFVSLVYHLPSYPVTLLRALASCCKSASVHLDAKSFLMDILHQRSVNLDLAHFVSFLMSGILARQTASTTTQQQQQHLELVHHVCRILLSMNLGASLAKILTPALSRQAASLESMDVLDVHTLVLLYRACLASVKPIHRGDLPAELLEDAYQVCWASLLTYGSHLDGQKQHRGLLGDVVALVTLSDALLHRIVEGLAAPVSTQDVSTATKKLRGFQFLVRTASLSAWFIENYSAVANLTAELEKSVPVTAGDEVQSLVRQIRGDVELVAVGQH</sequence>
<dbReference type="GO" id="GO:0005634">
    <property type="term" value="C:nucleus"/>
    <property type="evidence" value="ECO:0007669"/>
    <property type="project" value="UniProtKB-SubCell"/>
</dbReference>
<dbReference type="InterPro" id="IPR057949">
    <property type="entry name" value="TPR_TEX10"/>
</dbReference>
<accession>A0A8K1FLA6</accession>
<dbReference type="Gene3D" id="1.25.10.10">
    <property type="entry name" value="Leucine-rich Repeat Variant"/>
    <property type="match status" value="1"/>
</dbReference>
<evidence type="ECO:0000256" key="4">
    <source>
        <dbReference type="ARBA" id="ARBA00023242"/>
    </source>
</evidence>
<dbReference type="InterPro" id="IPR016024">
    <property type="entry name" value="ARM-type_fold"/>
</dbReference>
<comment type="subcellular location">
    <subcellularLocation>
        <location evidence="1">Nucleus</location>
        <location evidence="1">Nucleolus</location>
    </subcellularLocation>
    <subcellularLocation>
        <location evidence="2">Nucleus</location>
        <location evidence="2">Nucleoplasm</location>
    </subcellularLocation>
</comment>
<evidence type="ECO:0008006" key="10">
    <source>
        <dbReference type="Google" id="ProtNLM"/>
    </source>
</evidence>
<gene>
    <name evidence="8" type="ORF">Poli38472_002588</name>
</gene>
<feature type="domain" description="Pre-rRNA-processing protein Ipi1 N-terminal" evidence="6">
    <location>
        <begin position="141"/>
        <end position="230"/>
    </location>
</feature>
<evidence type="ECO:0000256" key="2">
    <source>
        <dbReference type="ARBA" id="ARBA00004642"/>
    </source>
</evidence>
<feature type="region of interest" description="Disordered" evidence="5">
    <location>
        <begin position="1"/>
        <end position="29"/>
    </location>
</feature>
<proteinExistence type="inferred from homology"/>
<dbReference type="OrthoDB" id="361362at2759"/>
<evidence type="ECO:0000259" key="7">
    <source>
        <dbReference type="Pfam" id="PF25781"/>
    </source>
</evidence>
<name>A0A8K1FLA6_PYTOL</name>
<dbReference type="Pfam" id="PF25781">
    <property type="entry name" value="TPR_TEX10"/>
    <property type="match status" value="1"/>
</dbReference>
<dbReference type="PANTHER" id="PTHR16056:SF2">
    <property type="entry name" value="TESTIS-EXPRESSED PROTEIN 10"/>
    <property type="match status" value="1"/>
</dbReference>
<evidence type="ECO:0000256" key="3">
    <source>
        <dbReference type="ARBA" id="ARBA00006427"/>
    </source>
</evidence>
<dbReference type="Proteomes" id="UP000794436">
    <property type="component" value="Unassembled WGS sequence"/>
</dbReference>
<keyword evidence="4" id="KW-0539">Nucleus</keyword>
<dbReference type="InterPro" id="IPR024679">
    <property type="entry name" value="Ipi1_N"/>
</dbReference>
<keyword evidence="9" id="KW-1185">Reference proteome</keyword>
<dbReference type="PANTHER" id="PTHR16056">
    <property type="entry name" value="REGULATOR OF MICROTUBULE DYNAMICS PROTEIN"/>
    <property type="match status" value="1"/>
</dbReference>
<reference evidence="8" key="1">
    <citation type="submission" date="2019-03" db="EMBL/GenBank/DDBJ databases">
        <title>Long read genome sequence of the mycoparasitic Pythium oligandrum ATCC 38472 isolated from sugarbeet rhizosphere.</title>
        <authorList>
            <person name="Gaulin E."/>
        </authorList>
    </citation>
    <scope>NUCLEOTIDE SEQUENCE</scope>
    <source>
        <strain evidence="8">ATCC 38472_TT</strain>
    </source>
</reference>
<evidence type="ECO:0000313" key="8">
    <source>
        <dbReference type="EMBL" id="TMW63647.1"/>
    </source>
</evidence>
<evidence type="ECO:0000256" key="5">
    <source>
        <dbReference type="SAM" id="MobiDB-lite"/>
    </source>
</evidence>
<feature type="region of interest" description="Disordered" evidence="5">
    <location>
        <begin position="228"/>
        <end position="247"/>
    </location>
</feature>
<feature type="domain" description="TEX10-like TPR repeats" evidence="7">
    <location>
        <begin position="550"/>
        <end position="705"/>
    </location>
</feature>
<dbReference type="EMBL" id="SPLM01000072">
    <property type="protein sequence ID" value="TMW63647.1"/>
    <property type="molecule type" value="Genomic_DNA"/>
</dbReference>
<dbReference type="Pfam" id="PF12333">
    <property type="entry name" value="Ipi1_N"/>
    <property type="match status" value="1"/>
</dbReference>
<protein>
    <recommendedName>
        <fullName evidence="10">Pre-rRNA-processing protein Ipi1 N-terminal domain-containing protein</fullName>
    </recommendedName>
</protein>
<feature type="compositionally biased region" description="Basic residues" evidence="5">
    <location>
        <begin position="1"/>
        <end position="12"/>
    </location>
</feature>
<evidence type="ECO:0000259" key="6">
    <source>
        <dbReference type="Pfam" id="PF12333"/>
    </source>
</evidence>
<dbReference type="AlphaFoldDB" id="A0A8K1FLA6"/>
<evidence type="ECO:0000256" key="1">
    <source>
        <dbReference type="ARBA" id="ARBA00004604"/>
    </source>
</evidence>